<protein>
    <recommendedName>
        <fullName evidence="3">CCHC-type domain-containing protein</fullName>
    </recommendedName>
</protein>
<accession>A0A166QC32</accession>
<dbReference type="EMBL" id="KV417511">
    <property type="protein sequence ID" value="KZP26982.1"/>
    <property type="molecule type" value="Genomic_DNA"/>
</dbReference>
<evidence type="ECO:0000313" key="1">
    <source>
        <dbReference type="EMBL" id="KZP26982.1"/>
    </source>
</evidence>
<gene>
    <name evidence="1" type="ORF">FIBSPDRAFT_731382</name>
</gene>
<dbReference type="Proteomes" id="UP000076532">
    <property type="component" value="Unassembled WGS sequence"/>
</dbReference>
<organism evidence="1 2">
    <name type="scientific">Athelia psychrophila</name>
    <dbReference type="NCBI Taxonomy" id="1759441"/>
    <lineage>
        <taxon>Eukaryota</taxon>
        <taxon>Fungi</taxon>
        <taxon>Dikarya</taxon>
        <taxon>Basidiomycota</taxon>
        <taxon>Agaricomycotina</taxon>
        <taxon>Agaricomycetes</taxon>
        <taxon>Agaricomycetidae</taxon>
        <taxon>Atheliales</taxon>
        <taxon>Atheliaceae</taxon>
        <taxon>Athelia</taxon>
    </lineage>
</organism>
<proteinExistence type="predicted"/>
<dbReference type="AlphaFoldDB" id="A0A166QC32"/>
<keyword evidence="2" id="KW-1185">Reference proteome</keyword>
<feature type="non-terminal residue" evidence="1">
    <location>
        <position position="207"/>
    </location>
</feature>
<reference evidence="1 2" key="1">
    <citation type="journal article" date="2016" name="Mol. Biol. Evol.">
        <title>Comparative Genomics of Early-Diverging Mushroom-Forming Fungi Provides Insights into the Origins of Lignocellulose Decay Capabilities.</title>
        <authorList>
            <person name="Nagy L.G."/>
            <person name="Riley R."/>
            <person name="Tritt A."/>
            <person name="Adam C."/>
            <person name="Daum C."/>
            <person name="Floudas D."/>
            <person name="Sun H."/>
            <person name="Yadav J.S."/>
            <person name="Pangilinan J."/>
            <person name="Larsson K.H."/>
            <person name="Matsuura K."/>
            <person name="Barry K."/>
            <person name="Labutti K."/>
            <person name="Kuo R."/>
            <person name="Ohm R.A."/>
            <person name="Bhattacharya S.S."/>
            <person name="Shirouzu T."/>
            <person name="Yoshinaga Y."/>
            <person name="Martin F.M."/>
            <person name="Grigoriev I.V."/>
            <person name="Hibbett D.S."/>
        </authorList>
    </citation>
    <scope>NUCLEOTIDE SEQUENCE [LARGE SCALE GENOMIC DNA]</scope>
    <source>
        <strain evidence="1 2">CBS 109695</strain>
    </source>
</reference>
<sequence>MSSREGGLWLRRHRGEFLSCFGGLSKIADELLPVVVENVPTNFCVTEHSRRGIEAKNGLPHMSINGMKWMKPPANRRGGQKTAQLLLNFNVPQSANLALRKGIFILGNRGYTRKLVAEPAKCYKCQKVMRRMEHIVASCPSASMVCALCGKDHHADRCPQKNGDLSQHYCVNCKEHGHGSSDRLCKTYLKHLLELNKRNPGNLFKYY</sequence>
<name>A0A166QC32_9AGAM</name>
<dbReference type="OrthoDB" id="2800503at2759"/>
<evidence type="ECO:0008006" key="3">
    <source>
        <dbReference type="Google" id="ProtNLM"/>
    </source>
</evidence>
<evidence type="ECO:0000313" key="2">
    <source>
        <dbReference type="Proteomes" id="UP000076532"/>
    </source>
</evidence>